<reference evidence="1 2" key="1">
    <citation type="journal article" date="2015" name="Genome Announc.">
        <title>Draft Genome Sequences of Marine Isolates of Thalassomonas viridans and Thalassomonas actiniarum.</title>
        <authorList>
            <person name="Olonade I."/>
            <person name="van Zyl L.J."/>
            <person name="Trindade M."/>
        </authorList>
    </citation>
    <scope>NUCLEOTIDE SEQUENCE [LARGE SCALE GENOMIC DNA]</scope>
    <source>
        <strain evidence="1 2">XOM25</strain>
    </source>
</reference>
<sequence>MPRNIPGIKDVADTLFQWLANWCTRGHACAPEAANFWNEREWDIARAVIIIHGMGPLWGYLLSQQQDKKLFPQSLYRFLMQQYQENSIRLALMDKEKKRILKAFRQREIQIMPFKGIELACHLYPDNGSRPMADIDLYVLPEQRAEVCRLIEQLGYKIHAANQCGITCYPQHWQNEEADLAREINWHGAQIETQNKTLLMMGESSRLPFSLDIHFSMHQGTRETRFNLDKVFRKACLHSGALSPEEALVFQLLHATKHLRSHSGRWIQLYDIYLLLKHTTISWDKVFAITDKERLSPQLLLPLILTRKLFGHNVQALEQRLAAQTPLHLRLLFNRLSLCELSCCNPYLMPVWRSLFWTHNIRHLSQWLTLSLKADKETTLLADGQATALAPFSKRFIRALKKFITKTTRPQWQIFALQDLRPGRDWN</sequence>
<dbReference type="Pfam" id="PF14907">
    <property type="entry name" value="NTP_transf_5"/>
    <property type="match status" value="1"/>
</dbReference>
<proteinExistence type="predicted"/>
<dbReference type="Gene3D" id="3.30.460.40">
    <property type="match status" value="1"/>
</dbReference>
<accession>A0AAE9Z8D1</accession>
<evidence type="ECO:0000313" key="2">
    <source>
        <dbReference type="Proteomes" id="UP000032352"/>
    </source>
</evidence>
<protein>
    <submittedName>
        <fullName evidence="1">Nucleotidyltransferase family protein</fullName>
    </submittedName>
</protein>
<name>A0AAE9Z8D1_9GAMM</name>
<dbReference type="InterPro" id="IPR039498">
    <property type="entry name" value="NTP_transf_5"/>
</dbReference>
<gene>
    <name evidence="1" type="ORF">SG34_014080</name>
</gene>
<dbReference type="KEGG" id="tvd:SG34_014080"/>
<keyword evidence="2" id="KW-1185">Reference proteome</keyword>
<evidence type="ECO:0000313" key="1">
    <source>
        <dbReference type="EMBL" id="WDE07909.1"/>
    </source>
</evidence>
<dbReference type="AlphaFoldDB" id="A0AAE9Z8D1"/>
<organism evidence="1 2">
    <name type="scientific">Thalassomonas viridans</name>
    <dbReference type="NCBI Taxonomy" id="137584"/>
    <lineage>
        <taxon>Bacteria</taxon>
        <taxon>Pseudomonadati</taxon>
        <taxon>Pseudomonadota</taxon>
        <taxon>Gammaproteobacteria</taxon>
        <taxon>Alteromonadales</taxon>
        <taxon>Colwelliaceae</taxon>
        <taxon>Thalassomonas</taxon>
    </lineage>
</organism>
<dbReference type="Proteomes" id="UP000032352">
    <property type="component" value="Chromosome"/>
</dbReference>
<dbReference type="RefSeq" id="WP_044838151.1">
    <property type="nucleotide sequence ID" value="NZ_CP059733.1"/>
</dbReference>
<reference evidence="1 2" key="2">
    <citation type="journal article" date="2022" name="Mar. Drugs">
        <title>Bioassay-Guided Fractionation Leads to the Detection of Cholic Acid Generated by the Rare Thalassomonas sp.</title>
        <authorList>
            <person name="Pheiffer F."/>
            <person name="Schneider Y.K."/>
            <person name="Hansen E.H."/>
            <person name="Andersen J.H."/>
            <person name="Isaksson J."/>
            <person name="Busche T."/>
            <person name="R C."/>
            <person name="Kalinowski J."/>
            <person name="Zyl L.V."/>
            <person name="Trindade M."/>
        </authorList>
    </citation>
    <scope>NUCLEOTIDE SEQUENCE [LARGE SCALE GENOMIC DNA]</scope>
    <source>
        <strain evidence="1 2">XOM25</strain>
    </source>
</reference>
<dbReference type="EMBL" id="CP059733">
    <property type="protein sequence ID" value="WDE07909.1"/>
    <property type="molecule type" value="Genomic_DNA"/>
</dbReference>